<comment type="caution">
    <text evidence="1">The sequence shown here is derived from an EMBL/GenBank/DDBJ whole genome shotgun (WGS) entry which is preliminary data.</text>
</comment>
<protein>
    <submittedName>
        <fullName evidence="1">Uncharacterized protein</fullName>
    </submittedName>
</protein>
<organism evidence="1 2">
    <name type="scientific">Actinomadura namibiensis</name>
    <dbReference type="NCBI Taxonomy" id="182080"/>
    <lineage>
        <taxon>Bacteria</taxon>
        <taxon>Bacillati</taxon>
        <taxon>Actinomycetota</taxon>
        <taxon>Actinomycetes</taxon>
        <taxon>Streptosporangiales</taxon>
        <taxon>Thermomonosporaceae</taxon>
        <taxon>Actinomadura</taxon>
    </lineage>
</organism>
<name>A0A7W3QM78_ACTNM</name>
<dbReference type="RefSeq" id="WP_182844525.1">
    <property type="nucleotide sequence ID" value="NZ_BAAALP010000018.1"/>
</dbReference>
<keyword evidence="2" id="KW-1185">Reference proteome</keyword>
<accession>A0A7W3QM78</accession>
<gene>
    <name evidence="1" type="ORF">HNR61_003927</name>
</gene>
<proteinExistence type="predicted"/>
<evidence type="ECO:0000313" key="2">
    <source>
        <dbReference type="Proteomes" id="UP000572680"/>
    </source>
</evidence>
<evidence type="ECO:0000313" key="1">
    <source>
        <dbReference type="EMBL" id="MBA8952287.1"/>
    </source>
</evidence>
<dbReference type="Proteomes" id="UP000572680">
    <property type="component" value="Unassembled WGS sequence"/>
</dbReference>
<reference evidence="1 2" key="1">
    <citation type="submission" date="2020-08" db="EMBL/GenBank/DDBJ databases">
        <title>Genomic Encyclopedia of Type Strains, Phase IV (KMG-IV): sequencing the most valuable type-strain genomes for metagenomic binning, comparative biology and taxonomic classification.</title>
        <authorList>
            <person name="Goeker M."/>
        </authorList>
    </citation>
    <scope>NUCLEOTIDE SEQUENCE [LARGE SCALE GENOMIC DNA]</scope>
    <source>
        <strain evidence="1 2">DSM 44197</strain>
    </source>
</reference>
<dbReference type="AlphaFoldDB" id="A0A7W3QM78"/>
<dbReference type="EMBL" id="JACJIA010000004">
    <property type="protein sequence ID" value="MBA8952287.1"/>
    <property type="molecule type" value="Genomic_DNA"/>
</dbReference>
<sequence>MKIRCVCGAVIVDQSDFLPDKARLIADRDWEDVLHPEGDAPLDEVRERAWRWSRSLWQCAACGRLYVDDRNGRPHRFDPAEAGVPRDLLGSVHGERWKGQLRGYWRASRPGAPGDLWWSCGADDEGFEEFTSREALERRYREVFARLRSLGILRSALLSEGERTVHRWPEATPDRVTPGWVTPG</sequence>